<dbReference type="Pfam" id="PF00413">
    <property type="entry name" value="Peptidase_M10"/>
    <property type="match status" value="1"/>
</dbReference>
<dbReference type="InterPro" id="IPR001818">
    <property type="entry name" value="Pept_M10_metallopeptidase"/>
</dbReference>
<proteinExistence type="predicted"/>
<keyword evidence="1" id="KW-0645">Protease</keyword>
<keyword evidence="3" id="KW-0378">Hydrolase</keyword>
<evidence type="ECO:0000256" key="4">
    <source>
        <dbReference type="ARBA" id="ARBA00022833"/>
    </source>
</evidence>
<evidence type="ECO:0000256" key="2">
    <source>
        <dbReference type="ARBA" id="ARBA00022723"/>
    </source>
</evidence>
<dbReference type="EMBL" id="JACNMF010000003">
    <property type="protein sequence ID" value="MBC3758847.1"/>
    <property type="molecule type" value="Genomic_DNA"/>
</dbReference>
<evidence type="ECO:0000256" key="3">
    <source>
        <dbReference type="ARBA" id="ARBA00022801"/>
    </source>
</evidence>
<dbReference type="RefSeq" id="WP_186562118.1">
    <property type="nucleotide sequence ID" value="NZ_JACNMF010000003.1"/>
</dbReference>
<keyword evidence="2" id="KW-0479">Metal-binding</keyword>
<keyword evidence="6" id="KW-0482">Metalloprotease</keyword>
<reference evidence="6" key="1">
    <citation type="submission" date="2020-08" db="EMBL/GenBank/DDBJ databases">
        <title>Hyunsoonleella sp. strain SJ7 genome sequencing and assembly.</title>
        <authorList>
            <person name="Kim I."/>
        </authorList>
    </citation>
    <scope>NUCLEOTIDE SEQUENCE</scope>
    <source>
        <strain evidence="6">SJ7</strain>
    </source>
</reference>
<name>A0A923HBL8_9FLAO</name>
<dbReference type="Proteomes" id="UP000656244">
    <property type="component" value="Unassembled WGS sequence"/>
</dbReference>
<gene>
    <name evidence="6" type="ORF">H7U19_10560</name>
</gene>
<dbReference type="GO" id="GO:0004222">
    <property type="term" value="F:metalloendopeptidase activity"/>
    <property type="evidence" value="ECO:0007669"/>
    <property type="project" value="InterPro"/>
</dbReference>
<dbReference type="GO" id="GO:0008270">
    <property type="term" value="F:zinc ion binding"/>
    <property type="evidence" value="ECO:0007669"/>
    <property type="project" value="InterPro"/>
</dbReference>
<dbReference type="AlphaFoldDB" id="A0A923HBL8"/>
<dbReference type="SUPFAM" id="SSF55486">
    <property type="entry name" value="Metalloproteases ('zincins'), catalytic domain"/>
    <property type="match status" value="1"/>
</dbReference>
<evidence type="ECO:0000313" key="7">
    <source>
        <dbReference type="Proteomes" id="UP000656244"/>
    </source>
</evidence>
<evidence type="ECO:0000259" key="5">
    <source>
        <dbReference type="SMART" id="SM00235"/>
    </source>
</evidence>
<protein>
    <submittedName>
        <fullName evidence="6">Matrixin family metalloprotease</fullName>
    </submittedName>
</protein>
<dbReference type="GO" id="GO:0031012">
    <property type="term" value="C:extracellular matrix"/>
    <property type="evidence" value="ECO:0007669"/>
    <property type="project" value="InterPro"/>
</dbReference>
<dbReference type="InterPro" id="IPR006026">
    <property type="entry name" value="Peptidase_Metallo"/>
</dbReference>
<feature type="domain" description="Peptidase metallopeptidase" evidence="5">
    <location>
        <begin position="118"/>
        <end position="279"/>
    </location>
</feature>
<accession>A0A923HBL8</accession>
<keyword evidence="4" id="KW-0862">Zinc</keyword>
<comment type="caution">
    <text evidence="6">The sequence shown here is derived from an EMBL/GenBank/DDBJ whole genome shotgun (WGS) entry which is preliminary data.</text>
</comment>
<evidence type="ECO:0000313" key="6">
    <source>
        <dbReference type="EMBL" id="MBC3758847.1"/>
    </source>
</evidence>
<sequence>MKNYYAVFLFFLVICCKKSEKKISEKYQENFISFENLDTLKIEDQAFNEEKIDSLKSNDFNVSSHNIIEIDSVTYYVVEGDLLYNENEYYRYRLLTEMQKDSTWQYQAGLVGERRGDTIVKWPENYIIKYCVVKNSFESESQYNEVKKNISQACSEWSKTCNVKFYHDQSKDVLNLISPTNELTFVVAGFNSYGRFIASAFFPYYPEKRRRVLIDPTYFKTKFDKVGVLRHELGHVIGFRHEHIRSQAPKVCPNEDIGGTFNITNYDPQSVMHYFCGGMGDIKLNITETDRIGAKSIYGPSQSK</sequence>
<organism evidence="6 7">
    <name type="scientific">Hyunsoonleella aquatilis</name>
    <dbReference type="NCBI Taxonomy" id="2762758"/>
    <lineage>
        <taxon>Bacteria</taxon>
        <taxon>Pseudomonadati</taxon>
        <taxon>Bacteroidota</taxon>
        <taxon>Flavobacteriia</taxon>
        <taxon>Flavobacteriales</taxon>
        <taxon>Flavobacteriaceae</taxon>
    </lineage>
</organism>
<dbReference type="GO" id="GO:0006508">
    <property type="term" value="P:proteolysis"/>
    <property type="evidence" value="ECO:0007669"/>
    <property type="project" value="UniProtKB-KW"/>
</dbReference>
<dbReference type="InterPro" id="IPR024079">
    <property type="entry name" value="MetalloPept_cat_dom_sf"/>
</dbReference>
<keyword evidence="7" id="KW-1185">Reference proteome</keyword>
<dbReference type="Gene3D" id="3.40.390.10">
    <property type="entry name" value="Collagenase (Catalytic Domain)"/>
    <property type="match status" value="1"/>
</dbReference>
<dbReference type="SMART" id="SM00235">
    <property type="entry name" value="ZnMc"/>
    <property type="match status" value="1"/>
</dbReference>
<evidence type="ECO:0000256" key="1">
    <source>
        <dbReference type="ARBA" id="ARBA00022670"/>
    </source>
</evidence>